<dbReference type="SFLD" id="SFLDF00027">
    <property type="entry name" value="p-type_atpase"/>
    <property type="match status" value="1"/>
</dbReference>
<keyword evidence="3 11" id="KW-0812">Transmembrane</keyword>
<dbReference type="STRING" id="1618384.UW68_C0008G0002"/>
<dbReference type="InterPro" id="IPR023214">
    <property type="entry name" value="HAD_sf"/>
</dbReference>
<sequence>MKFQGLTLPEVEKLRLQHGLNSLPEEKPNDALYIFLSQLKSPLIYILLGVILISLFFKEYLDVVLIFAVISLNVLMGFFQEYSAQRTLLALRKIIKPTAIVIREGVRQTVEAQFLVPGDIVTFGSGDNIPADGILVDGIDILVNEAILTGEEESVEKSKRKESCQMYMGTTVVSGRGTMVVENIGVKTEIGKIGKSLTKIVDTATPLQLKLEKFSRSLVLIIISISIIIFLIGLAYKQDIWNMFRYSIVLSVAAIPEGLPIAVTVILSIGVRRILKKNGLVKKLLSIETLGATSVICTDKTGTLTQGVMQVVRTNFKNHKDSIKGLMLLNTQRTSLEIAIWNYLKKELGYNPQNFVDKTEILHEEAFESDKKYAKSIAKVGNKTKGYIIGAPEVVLDFCTLSKSNKSRILLEFENWAKSGLRVVGLCEKNNPTGKRNFGYSWSGLIGVKDPVRKTVAESVAKAKEAGIDIKIVTGDYLHTALRVAKEVGLEVSDDATMEGAELDKISPTQLKEKIKHLMLFARVAPIQKLKIIEALQANGEVVAMTGDGVNDAPALKRADIGIAVGTATDVAKAASDLILLDSDFKTIVSAVEEGRVIFANIKKVVAYVLSNSFAEIFLIMGAIILNVPLPLTIVQILWVHLICDGPPDIVLGFEPKETGIMNERPRKLIRESILELPMLFLIFAISITAGLVALLAFIHVYDGSNLTMAQSVAFIVIGSIDLTYIFCYKDLRRSIFKMNLFDNKFLVAAVVYGFSLLLLGIYHPTINRILGTTPVTIYHWLYPLIATVITIFFVKIVKYLVCNQARNSSH</sequence>
<evidence type="ECO:0000256" key="9">
    <source>
        <dbReference type="ARBA" id="ARBA00022989"/>
    </source>
</evidence>
<dbReference type="SUPFAM" id="SSF56784">
    <property type="entry name" value="HAD-like"/>
    <property type="match status" value="1"/>
</dbReference>
<dbReference type="PANTHER" id="PTHR42861">
    <property type="entry name" value="CALCIUM-TRANSPORTING ATPASE"/>
    <property type="match status" value="1"/>
</dbReference>
<dbReference type="InterPro" id="IPR059000">
    <property type="entry name" value="ATPase_P-type_domA"/>
</dbReference>
<dbReference type="Gene3D" id="3.40.1110.10">
    <property type="entry name" value="Calcium-transporting ATPase, cytoplasmic domain N"/>
    <property type="match status" value="2"/>
</dbReference>
<comment type="subcellular location">
    <subcellularLocation>
        <location evidence="1">Membrane</location>
        <topology evidence="1">Multi-pass membrane protein</topology>
    </subcellularLocation>
</comment>
<dbReference type="Pfam" id="PF00702">
    <property type="entry name" value="Hydrolase"/>
    <property type="match status" value="1"/>
</dbReference>
<evidence type="ECO:0000256" key="6">
    <source>
        <dbReference type="ARBA" id="ARBA00022840"/>
    </source>
</evidence>
<dbReference type="FunFam" id="3.40.50.1000:FF:000211">
    <property type="entry name" value="Plasma membrane ATPase"/>
    <property type="match status" value="1"/>
</dbReference>
<dbReference type="InterPro" id="IPR004014">
    <property type="entry name" value="ATPase_P-typ_cation-transptr_N"/>
</dbReference>
<keyword evidence="2" id="KW-0597">Phosphoprotein</keyword>
<feature type="transmembrane region" description="Helical" evidence="11">
    <location>
        <begin position="746"/>
        <end position="766"/>
    </location>
</feature>
<evidence type="ECO:0000259" key="12">
    <source>
        <dbReference type="SMART" id="SM00831"/>
    </source>
</evidence>
<feature type="transmembrane region" description="Helical" evidence="11">
    <location>
        <begin position="248"/>
        <end position="271"/>
    </location>
</feature>
<dbReference type="InterPro" id="IPR001757">
    <property type="entry name" value="P_typ_ATPase"/>
</dbReference>
<evidence type="ECO:0000256" key="1">
    <source>
        <dbReference type="ARBA" id="ARBA00004141"/>
    </source>
</evidence>
<proteinExistence type="predicted"/>
<keyword evidence="5" id="KW-0547">Nucleotide-binding</keyword>
<dbReference type="InterPro" id="IPR018303">
    <property type="entry name" value="ATPase_P-typ_P_site"/>
</dbReference>
<dbReference type="SFLD" id="SFLDG00002">
    <property type="entry name" value="C1.7:_P-type_atpase_like"/>
    <property type="match status" value="1"/>
</dbReference>
<dbReference type="Gene3D" id="3.40.50.1000">
    <property type="entry name" value="HAD superfamily/HAD-like"/>
    <property type="match status" value="2"/>
</dbReference>
<accession>A0A0G1JQ35</accession>
<dbReference type="Pfam" id="PF00690">
    <property type="entry name" value="Cation_ATPase_N"/>
    <property type="match status" value="1"/>
</dbReference>
<keyword evidence="6" id="KW-0067">ATP-binding</keyword>
<dbReference type="Proteomes" id="UP000034835">
    <property type="component" value="Unassembled WGS sequence"/>
</dbReference>
<evidence type="ECO:0000256" key="2">
    <source>
        <dbReference type="ARBA" id="ARBA00022553"/>
    </source>
</evidence>
<dbReference type="PRINTS" id="PR00120">
    <property type="entry name" value="HATPASE"/>
</dbReference>
<keyword evidence="4" id="KW-0479">Metal-binding</keyword>
<evidence type="ECO:0000256" key="8">
    <source>
        <dbReference type="ARBA" id="ARBA00022967"/>
    </source>
</evidence>
<dbReference type="Pfam" id="PF00122">
    <property type="entry name" value="E1-E2_ATPase"/>
    <property type="match status" value="1"/>
</dbReference>
<dbReference type="Gene3D" id="2.70.150.10">
    <property type="entry name" value="Calcium-transporting ATPase, cytoplasmic transduction domain A"/>
    <property type="match status" value="1"/>
</dbReference>
<dbReference type="InterPro" id="IPR008250">
    <property type="entry name" value="ATPase_P-typ_transduc_dom_A_sf"/>
</dbReference>
<evidence type="ECO:0000256" key="7">
    <source>
        <dbReference type="ARBA" id="ARBA00022842"/>
    </source>
</evidence>
<feature type="domain" description="Cation-transporting P-type ATPase N-terminal" evidence="12">
    <location>
        <begin position="4"/>
        <end position="59"/>
    </location>
</feature>
<protein>
    <submittedName>
        <fullName evidence="13">Cation transport ATPase</fullName>
    </submittedName>
</protein>
<dbReference type="GO" id="GO:0016887">
    <property type="term" value="F:ATP hydrolysis activity"/>
    <property type="evidence" value="ECO:0007669"/>
    <property type="project" value="InterPro"/>
</dbReference>
<feature type="transmembrane region" description="Helical" evidence="11">
    <location>
        <begin position="708"/>
        <end position="726"/>
    </location>
</feature>
<gene>
    <name evidence="13" type="ORF">UW68_C0008G0002</name>
</gene>
<dbReference type="SUPFAM" id="SSF81653">
    <property type="entry name" value="Calcium ATPase, transduction domain A"/>
    <property type="match status" value="1"/>
</dbReference>
<dbReference type="PRINTS" id="PR00119">
    <property type="entry name" value="CATATPASE"/>
</dbReference>
<dbReference type="SUPFAM" id="SSF81660">
    <property type="entry name" value="Metal cation-transporting ATPase, ATP-binding domain N"/>
    <property type="match status" value="1"/>
</dbReference>
<dbReference type="SUPFAM" id="SSF81665">
    <property type="entry name" value="Calcium ATPase, transmembrane domain M"/>
    <property type="match status" value="1"/>
</dbReference>
<dbReference type="NCBIfam" id="TIGR01494">
    <property type="entry name" value="ATPase_P-type"/>
    <property type="match status" value="2"/>
</dbReference>
<reference evidence="13 14" key="1">
    <citation type="journal article" date="2015" name="Nature">
        <title>rRNA introns, odd ribosomes, and small enigmatic genomes across a large radiation of phyla.</title>
        <authorList>
            <person name="Brown C.T."/>
            <person name="Hug L.A."/>
            <person name="Thomas B.C."/>
            <person name="Sharon I."/>
            <person name="Castelle C.J."/>
            <person name="Singh A."/>
            <person name="Wilkins M.J."/>
            <person name="Williams K.H."/>
            <person name="Banfield J.F."/>
        </authorList>
    </citation>
    <scope>NUCLEOTIDE SEQUENCE [LARGE SCALE GENOMIC DNA]</scope>
</reference>
<feature type="transmembrane region" description="Helical" evidence="11">
    <location>
        <begin position="675"/>
        <end position="702"/>
    </location>
</feature>
<dbReference type="GO" id="GO:0005524">
    <property type="term" value="F:ATP binding"/>
    <property type="evidence" value="ECO:0007669"/>
    <property type="project" value="UniProtKB-KW"/>
</dbReference>
<dbReference type="Pfam" id="PF00689">
    <property type="entry name" value="Cation_ATPase_C"/>
    <property type="match status" value="1"/>
</dbReference>
<comment type="caution">
    <text evidence="13">The sequence shown here is derived from an EMBL/GenBank/DDBJ whole genome shotgun (WGS) entry which is preliminary data.</text>
</comment>
<dbReference type="InterPro" id="IPR006068">
    <property type="entry name" value="ATPase_P-typ_cation-transptr_C"/>
</dbReference>
<evidence type="ECO:0000256" key="5">
    <source>
        <dbReference type="ARBA" id="ARBA00022741"/>
    </source>
</evidence>
<dbReference type="EMBL" id="LCJG01000008">
    <property type="protein sequence ID" value="KKT73473.1"/>
    <property type="molecule type" value="Genomic_DNA"/>
</dbReference>
<dbReference type="SMART" id="SM00831">
    <property type="entry name" value="Cation_ATPase_N"/>
    <property type="match status" value="1"/>
</dbReference>
<dbReference type="InterPro" id="IPR044492">
    <property type="entry name" value="P_typ_ATPase_HD_dom"/>
</dbReference>
<dbReference type="InterPro" id="IPR036412">
    <property type="entry name" value="HAD-like_sf"/>
</dbReference>
<evidence type="ECO:0000256" key="4">
    <source>
        <dbReference type="ARBA" id="ARBA00022723"/>
    </source>
</evidence>
<organism evidence="13 14">
    <name type="scientific">Candidatus Collierbacteria bacterium GW2011_GWB1_44_6</name>
    <dbReference type="NCBI Taxonomy" id="1618384"/>
    <lineage>
        <taxon>Bacteria</taxon>
        <taxon>Candidatus Collieribacteriota</taxon>
    </lineage>
</organism>
<evidence type="ECO:0000256" key="10">
    <source>
        <dbReference type="ARBA" id="ARBA00023136"/>
    </source>
</evidence>
<dbReference type="PATRIC" id="fig|1618384.3.peg.282"/>
<dbReference type="PROSITE" id="PS00154">
    <property type="entry name" value="ATPASE_E1_E2"/>
    <property type="match status" value="1"/>
</dbReference>
<feature type="transmembrane region" description="Helical" evidence="11">
    <location>
        <begin position="778"/>
        <end position="802"/>
    </location>
</feature>
<keyword evidence="9 11" id="KW-1133">Transmembrane helix</keyword>
<dbReference type="Gene3D" id="1.20.1110.10">
    <property type="entry name" value="Calcium-transporting ATPase, transmembrane domain"/>
    <property type="match status" value="2"/>
</dbReference>
<dbReference type="SFLD" id="SFLDS00003">
    <property type="entry name" value="Haloacid_Dehalogenase"/>
    <property type="match status" value="1"/>
</dbReference>
<dbReference type="AlphaFoldDB" id="A0A0G1JQ35"/>
<evidence type="ECO:0000256" key="3">
    <source>
        <dbReference type="ARBA" id="ARBA00022692"/>
    </source>
</evidence>
<dbReference type="InterPro" id="IPR023298">
    <property type="entry name" value="ATPase_P-typ_TM_dom_sf"/>
</dbReference>
<feature type="transmembrane region" description="Helical" evidence="11">
    <location>
        <begin position="63"/>
        <end position="84"/>
    </location>
</feature>
<dbReference type="GO" id="GO:0016020">
    <property type="term" value="C:membrane"/>
    <property type="evidence" value="ECO:0007669"/>
    <property type="project" value="UniProtKB-SubCell"/>
</dbReference>
<feature type="transmembrane region" description="Helical" evidence="11">
    <location>
        <begin position="218"/>
        <end position="236"/>
    </location>
</feature>
<evidence type="ECO:0000313" key="13">
    <source>
        <dbReference type="EMBL" id="KKT73473.1"/>
    </source>
</evidence>
<keyword evidence="7" id="KW-0460">Magnesium</keyword>
<keyword evidence="8" id="KW-1278">Translocase</keyword>
<dbReference type="InterPro" id="IPR023299">
    <property type="entry name" value="ATPase_P-typ_cyto_dom_N"/>
</dbReference>
<evidence type="ECO:0000313" key="14">
    <source>
        <dbReference type="Proteomes" id="UP000034835"/>
    </source>
</evidence>
<dbReference type="GO" id="GO:0046872">
    <property type="term" value="F:metal ion binding"/>
    <property type="evidence" value="ECO:0007669"/>
    <property type="project" value="UniProtKB-KW"/>
</dbReference>
<feature type="transmembrane region" description="Helical" evidence="11">
    <location>
        <begin position="32"/>
        <end position="57"/>
    </location>
</feature>
<keyword evidence="10 11" id="KW-0472">Membrane</keyword>
<evidence type="ECO:0000256" key="11">
    <source>
        <dbReference type="SAM" id="Phobius"/>
    </source>
</evidence>
<name>A0A0G1JQ35_9BACT</name>